<name>A0A2X0LZU1_9BASI</name>
<protein>
    <submittedName>
        <fullName evidence="1">BZ3500_MvSof-1268-A1-R1_Chr3-1g05883 protein</fullName>
    </submittedName>
</protein>
<accession>A0A2X0LZU1</accession>
<organism evidence="1 2">
    <name type="scientific">Microbotryum saponariae</name>
    <dbReference type="NCBI Taxonomy" id="289078"/>
    <lineage>
        <taxon>Eukaryota</taxon>
        <taxon>Fungi</taxon>
        <taxon>Dikarya</taxon>
        <taxon>Basidiomycota</taxon>
        <taxon>Pucciniomycotina</taxon>
        <taxon>Microbotryomycetes</taxon>
        <taxon>Microbotryales</taxon>
        <taxon>Microbotryaceae</taxon>
        <taxon>Microbotryum</taxon>
    </lineage>
</organism>
<keyword evidence="2" id="KW-1185">Reference proteome</keyword>
<dbReference type="AlphaFoldDB" id="A0A2X0LZU1"/>
<reference evidence="2" key="1">
    <citation type="submission" date="2016-10" db="EMBL/GenBank/DDBJ databases">
        <authorList>
            <person name="Jeantristanb JTB J.-T."/>
            <person name="Ricardo R."/>
        </authorList>
    </citation>
    <scope>NUCLEOTIDE SEQUENCE [LARGE SCALE GENOMIC DNA]</scope>
</reference>
<evidence type="ECO:0000313" key="1">
    <source>
        <dbReference type="EMBL" id="SCZ99216.1"/>
    </source>
</evidence>
<dbReference type="EMBL" id="FMWP01000096">
    <property type="protein sequence ID" value="SCZ99216.1"/>
    <property type="molecule type" value="Genomic_DNA"/>
</dbReference>
<dbReference type="Proteomes" id="UP000249723">
    <property type="component" value="Unassembled WGS sequence"/>
</dbReference>
<gene>
    <name evidence="1" type="ORF">BZ3500_MVSOF-1268-A1-R1_CHR3-1G05883</name>
</gene>
<sequence>MLSRSNLPSYTCPRPLFKLQDFLSQLSFQTTPSDRDIAFAVVSHPYLLDHKNHALALATLAHARLLQLGVADNTIDLRKLKGAVSKARSEPGKHAKDAVATSKHPHTAAIEWYRKSQCPVGMGTPTQVFVVYFRLLMTIAVGKAEEQTVSDAYGAWVETKSEAVVEQYAKMVAESHGSRKPRFEEVVAGLLPGELIRHDDTESLVTTVGQLDPGVWPLQRAIDDIAHSDGAIHVAGIDK</sequence>
<evidence type="ECO:0000313" key="2">
    <source>
        <dbReference type="Proteomes" id="UP000249723"/>
    </source>
</evidence>
<proteinExistence type="predicted"/>